<keyword evidence="4" id="KW-1185">Reference proteome</keyword>
<dbReference type="InterPro" id="IPR050902">
    <property type="entry name" value="ABC_Transporter_SBP"/>
</dbReference>
<evidence type="ECO:0000313" key="4">
    <source>
        <dbReference type="Proteomes" id="UP001628220"/>
    </source>
</evidence>
<dbReference type="RefSeq" id="WP_411915819.1">
    <property type="nucleotide sequence ID" value="NZ_BAAFSF010000004.1"/>
</dbReference>
<organism evidence="3 4">
    <name type="scientific">Porphyromonas miyakawae</name>
    <dbReference type="NCBI Taxonomy" id="3137470"/>
    <lineage>
        <taxon>Bacteria</taxon>
        <taxon>Pseudomonadati</taxon>
        <taxon>Bacteroidota</taxon>
        <taxon>Bacteroidia</taxon>
        <taxon>Bacteroidales</taxon>
        <taxon>Porphyromonadaceae</taxon>
        <taxon>Porphyromonas</taxon>
    </lineage>
</organism>
<dbReference type="InterPro" id="IPR002491">
    <property type="entry name" value="ABC_transptr_periplasmic_BD"/>
</dbReference>
<dbReference type="EMBL" id="BAAFSF010000004">
    <property type="protein sequence ID" value="GAB1252049.1"/>
    <property type="molecule type" value="Genomic_DNA"/>
</dbReference>
<accession>A0ABQ0E2U1</accession>
<dbReference type="Pfam" id="PF01497">
    <property type="entry name" value="Peripla_BP_2"/>
    <property type="match status" value="1"/>
</dbReference>
<name>A0ABQ0E2U1_9PORP</name>
<evidence type="ECO:0000259" key="2">
    <source>
        <dbReference type="PROSITE" id="PS50983"/>
    </source>
</evidence>
<reference evidence="3 4" key="1">
    <citation type="journal article" date="2025" name="Int. J. Syst. Evol. Microbiol.">
        <title>Desulfovibrio falkowii sp. nov., Porphyromonas miyakawae sp. nov., Mediterraneibacter flintii sp. nov. and Owariibacterium komagatae gen. nov., sp. nov., isolated from human faeces.</title>
        <authorList>
            <person name="Hamaguchi T."/>
            <person name="Ohara M."/>
            <person name="Hisatomi A."/>
            <person name="Sekiguchi K."/>
            <person name="Takeda J.I."/>
            <person name="Ueyama J."/>
            <person name="Ito M."/>
            <person name="Nishiwaki H."/>
            <person name="Ogi T."/>
            <person name="Hirayama M."/>
            <person name="Ohkuma M."/>
            <person name="Sakamoto M."/>
            <person name="Ohno K."/>
        </authorList>
    </citation>
    <scope>NUCLEOTIDE SEQUENCE [LARGE SCALE GENOMIC DNA]</scope>
    <source>
        <strain evidence="3 4">13CB11C</strain>
    </source>
</reference>
<evidence type="ECO:0000313" key="3">
    <source>
        <dbReference type="EMBL" id="GAB1252049.1"/>
    </source>
</evidence>
<protein>
    <submittedName>
        <fullName evidence="3">ABC transporter substrate-binding protein</fullName>
    </submittedName>
</protein>
<feature type="signal peptide" evidence="1">
    <location>
        <begin position="1"/>
        <end position="23"/>
    </location>
</feature>
<dbReference type="PANTHER" id="PTHR30535">
    <property type="entry name" value="VITAMIN B12-BINDING PROTEIN"/>
    <property type="match status" value="1"/>
</dbReference>
<dbReference type="PANTHER" id="PTHR30535:SF34">
    <property type="entry name" value="MOLYBDATE-BINDING PROTEIN MOLA"/>
    <property type="match status" value="1"/>
</dbReference>
<dbReference type="PROSITE" id="PS51257">
    <property type="entry name" value="PROKAR_LIPOPROTEIN"/>
    <property type="match status" value="1"/>
</dbReference>
<comment type="caution">
    <text evidence="3">The sequence shown here is derived from an EMBL/GenBank/DDBJ whole genome shotgun (WGS) entry which is preliminary data.</text>
</comment>
<dbReference type="SUPFAM" id="SSF53807">
    <property type="entry name" value="Helical backbone' metal receptor"/>
    <property type="match status" value="1"/>
</dbReference>
<dbReference type="Gene3D" id="3.40.50.1980">
    <property type="entry name" value="Nitrogenase molybdenum iron protein domain"/>
    <property type="match status" value="2"/>
</dbReference>
<proteinExistence type="predicted"/>
<feature type="chain" id="PRO_5046887584" evidence="1">
    <location>
        <begin position="24"/>
        <end position="392"/>
    </location>
</feature>
<dbReference type="PROSITE" id="PS50983">
    <property type="entry name" value="FE_B12_PBP"/>
    <property type="match status" value="1"/>
</dbReference>
<feature type="domain" description="Fe/B12 periplasmic-binding" evidence="2">
    <location>
        <begin position="104"/>
        <end position="378"/>
    </location>
</feature>
<gene>
    <name evidence="3" type="ORF">Tsumi_11550</name>
</gene>
<sequence>MKRTLRSLLLLSSLLLLTASCQGGKKTGGTFSTDTPQEGAYEQAVLTVEDARLFSIENLEVGHRACVFTPSGDTLARYLLLPKEAASEYTAAANEKVIIVPLQRMALLSDTFIGAAELLEAMEQVVATSDTSTLYNEVACSRARSGQLQGVSPAGITNAEQLVALSPDGIMMNYFEGSDHSLSLPASSQIPIIYNNDWQESTPLGRAEWIKFIGLLFGKGETSSKIYQETKNRYEALRQKVLQQRKSPAPRVLFGQAYKGVWYLPAEDSYVASFLRDAGAAFKGSAVGAPGVPISFEQVFLDHAEDDVWLAWHSADIRSYDDFLKQDKRYSRFKPFKERCIWLNSKRVRGAANDYFEQGPYKPDVILGDLVYIFHPALMPSDFIPSYWQRLE</sequence>
<dbReference type="Proteomes" id="UP001628220">
    <property type="component" value="Unassembled WGS sequence"/>
</dbReference>
<evidence type="ECO:0000256" key="1">
    <source>
        <dbReference type="SAM" id="SignalP"/>
    </source>
</evidence>
<keyword evidence="1" id="KW-0732">Signal</keyword>